<dbReference type="GO" id="GO:0042254">
    <property type="term" value="P:ribosome biogenesis"/>
    <property type="evidence" value="ECO:0007669"/>
    <property type="project" value="UniProtKB-KW"/>
</dbReference>
<keyword evidence="4" id="KW-0694">RNA-binding</keyword>
<dbReference type="InterPro" id="IPR023153">
    <property type="entry name" value="DarP_sf"/>
</dbReference>
<keyword evidence="1" id="KW-0963">Cytoplasm</keyword>
<reference evidence="5" key="1">
    <citation type="submission" date="2018-06" db="EMBL/GenBank/DDBJ databases">
        <authorList>
            <person name="Zhirakovskaya E."/>
        </authorList>
    </citation>
    <scope>NUCLEOTIDE SEQUENCE</scope>
</reference>
<dbReference type="CDD" id="cd16331">
    <property type="entry name" value="YjgA-like"/>
    <property type="match status" value="1"/>
</dbReference>
<sequence length="181" mass="21375">MVRPRNINRVKKEVEARAWEQEEFESRTQIKQAAQAVTDLGLQIASMTDTEIKKMQLPQKFTDAIFLLKSMDKGPALKRQRLFIGKMLRQDEPLIIEIKEKLAIQETKIRQQNAHFHKLEQWRDRMISEGDSVVNGFIEHYPQADRQSLRQWVRNAKKEAAQGKPPKSSREMFKYLRGLEW</sequence>
<dbReference type="GO" id="GO:0019843">
    <property type="term" value="F:rRNA binding"/>
    <property type="evidence" value="ECO:0007669"/>
    <property type="project" value="UniProtKB-KW"/>
</dbReference>
<name>A0A3B0W828_9ZZZZ</name>
<dbReference type="Pfam" id="PF04751">
    <property type="entry name" value="DarP"/>
    <property type="match status" value="1"/>
</dbReference>
<accession>A0A3B0W828</accession>
<dbReference type="PANTHER" id="PTHR38101:SF1">
    <property type="entry name" value="UPF0307 PROTEIN YJGA"/>
    <property type="match status" value="1"/>
</dbReference>
<dbReference type="PIRSF" id="PIRSF016183">
    <property type="entry name" value="UCP016183"/>
    <property type="match status" value="1"/>
</dbReference>
<evidence type="ECO:0000256" key="1">
    <source>
        <dbReference type="ARBA" id="ARBA00022490"/>
    </source>
</evidence>
<evidence type="ECO:0000313" key="5">
    <source>
        <dbReference type="EMBL" id="VAW45479.1"/>
    </source>
</evidence>
<protein>
    <submittedName>
        <fullName evidence="5">UPF0307 protein YjgA</fullName>
    </submittedName>
</protein>
<dbReference type="Gene3D" id="1.10.60.30">
    <property type="entry name" value="PSPTO4464-like domains"/>
    <property type="match status" value="2"/>
</dbReference>
<dbReference type="SUPFAM" id="SSF158710">
    <property type="entry name" value="PSPTO4464-like"/>
    <property type="match status" value="1"/>
</dbReference>
<dbReference type="AlphaFoldDB" id="A0A3B0W828"/>
<evidence type="ECO:0000256" key="4">
    <source>
        <dbReference type="ARBA" id="ARBA00022884"/>
    </source>
</evidence>
<keyword evidence="3" id="KW-0699">rRNA-binding</keyword>
<dbReference type="GO" id="GO:0005829">
    <property type="term" value="C:cytosol"/>
    <property type="evidence" value="ECO:0007669"/>
    <property type="project" value="TreeGrafter"/>
</dbReference>
<evidence type="ECO:0000256" key="2">
    <source>
        <dbReference type="ARBA" id="ARBA00022517"/>
    </source>
</evidence>
<proteinExistence type="inferred from homology"/>
<dbReference type="InterPro" id="IPR006839">
    <property type="entry name" value="DarP"/>
</dbReference>
<gene>
    <name evidence="5" type="ORF">MNBD_GAMMA04-580</name>
</gene>
<keyword evidence="2" id="KW-0690">Ribosome biogenesis</keyword>
<dbReference type="FunFam" id="1.10.60.30:FF:000002">
    <property type="entry name" value="UPF0307 protein YjgA"/>
    <property type="match status" value="1"/>
</dbReference>
<dbReference type="HAMAP" id="MF_00765">
    <property type="entry name" value="DarP"/>
    <property type="match status" value="1"/>
</dbReference>
<evidence type="ECO:0000256" key="3">
    <source>
        <dbReference type="ARBA" id="ARBA00022730"/>
    </source>
</evidence>
<dbReference type="PANTHER" id="PTHR38101">
    <property type="entry name" value="UPF0307 PROTEIN YJGA"/>
    <property type="match status" value="1"/>
</dbReference>
<dbReference type="NCBIfam" id="NF003593">
    <property type="entry name" value="PRK05255.1-1"/>
    <property type="match status" value="1"/>
</dbReference>
<dbReference type="EMBL" id="UOFB01000086">
    <property type="protein sequence ID" value="VAW45479.1"/>
    <property type="molecule type" value="Genomic_DNA"/>
</dbReference>
<organism evidence="5">
    <name type="scientific">hydrothermal vent metagenome</name>
    <dbReference type="NCBI Taxonomy" id="652676"/>
    <lineage>
        <taxon>unclassified sequences</taxon>
        <taxon>metagenomes</taxon>
        <taxon>ecological metagenomes</taxon>
    </lineage>
</organism>